<dbReference type="InterPro" id="IPR027417">
    <property type="entry name" value="P-loop_NTPase"/>
</dbReference>
<dbReference type="GO" id="GO:0006233">
    <property type="term" value="P:dTDP biosynthetic process"/>
    <property type="evidence" value="ECO:0007669"/>
    <property type="project" value="TreeGrafter"/>
</dbReference>
<dbReference type="EMBL" id="AMFJ01000512">
    <property type="protein sequence ID" value="EKE27229.1"/>
    <property type="molecule type" value="Genomic_DNA"/>
</dbReference>
<evidence type="ECO:0000313" key="3">
    <source>
        <dbReference type="EMBL" id="EKE27229.1"/>
    </source>
</evidence>
<keyword evidence="2" id="KW-0067">ATP-binding</keyword>
<accession>K2GAQ5</accession>
<name>K2GAQ5_9BACT</name>
<dbReference type="GO" id="GO:0006235">
    <property type="term" value="P:dTTP biosynthetic process"/>
    <property type="evidence" value="ECO:0007669"/>
    <property type="project" value="TreeGrafter"/>
</dbReference>
<protein>
    <submittedName>
        <fullName evidence="3">Uncharacterized protein</fullName>
    </submittedName>
</protein>
<evidence type="ECO:0000256" key="1">
    <source>
        <dbReference type="ARBA" id="ARBA00022741"/>
    </source>
</evidence>
<gene>
    <name evidence="3" type="ORF">ACD_3C00238G0002</name>
</gene>
<dbReference type="GO" id="GO:0004798">
    <property type="term" value="F:dTMP kinase activity"/>
    <property type="evidence" value="ECO:0007669"/>
    <property type="project" value="TreeGrafter"/>
</dbReference>
<evidence type="ECO:0000256" key="2">
    <source>
        <dbReference type="ARBA" id="ARBA00022840"/>
    </source>
</evidence>
<dbReference type="GO" id="GO:0005524">
    <property type="term" value="F:ATP binding"/>
    <property type="evidence" value="ECO:0007669"/>
    <property type="project" value="UniProtKB-KW"/>
</dbReference>
<sequence>MFVAIEWVDWAWKATQTRLLVENLIKMWYSADSVTFPAYWEWSCRFVENFLHWAYGHPSELNWYISSSFYILDRFEQMPKIVEKLNSNDFLVSDRYSVSNFIHRWTKYLEDNDTEGLHKFFDWVYDFEFGKASLPKPDIIVFLSLSMENIKNMIQKKTEENRWYIHEWWLDLAEKDVKHQECSLKVWKEYLPKYFHNYTILECEDDNGNMLTAEEISDKLLNLVLSKKI</sequence>
<dbReference type="AlphaFoldDB" id="K2GAQ5"/>
<dbReference type="PANTHER" id="PTHR10344:SF4">
    <property type="entry name" value="UMP-CMP KINASE 2, MITOCHONDRIAL"/>
    <property type="match status" value="1"/>
</dbReference>
<dbReference type="GO" id="GO:0005829">
    <property type="term" value="C:cytosol"/>
    <property type="evidence" value="ECO:0007669"/>
    <property type="project" value="TreeGrafter"/>
</dbReference>
<dbReference type="Gene3D" id="3.40.50.300">
    <property type="entry name" value="P-loop containing nucleotide triphosphate hydrolases"/>
    <property type="match status" value="1"/>
</dbReference>
<organism evidence="3">
    <name type="scientific">uncultured bacterium</name>
    <name type="common">gcode 4</name>
    <dbReference type="NCBI Taxonomy" id="1234023"/>
    <lineage>
        <taxon>Bacteria</taxon>
        <taxon>environmental samples</taxon>
    </lineage>
</organism>
<comment type="caution">
    <text evidence="3">The sequence shown here is derived from an EMBL/GenBank/DDBJ whole genome shotgun (WGS) entry which is preliminary data.</text>
</comment>
<dbReference type="SUPFAM" id="SSF52540">
    <property type="entry name" value="P-loop containing nucleoside triphosphate hydrolases"/>
    <property type="match status" value="1"/>
</dbReference>
<dbReference type="PANTHER" id="PTHR10344">
    <property type="entry name" value="THYMIDYLATE KINASE"/>
    <property type="match status" value="1"/>
</dbReference>
<keyword evidence="1" id="KW-0547">Nucleotide-binding</keyword>
<reference evidence="3" key="1">
    <citation type="journal article" date="2012" name="Science">
        <title>Fermentation, hydrogen, and sulfur metabolism in multiple uncultivated bacterial phyla.</title>
        <authorList>
            <person name="Wrighton K.C."/>
            <person name="Thomas B.C."/>
            <person name="Sharon I."/>
            <person name="Miller C.S."/>
            <person name="Castelle C.J."/>
            <person name="VerBerkmoes N.C."/>
            <person name="Wilkins M.J."/>
            <person name="Hettich R.L."/>
            <person name="Lipton M.S."/>
            <person name="Williams K.H."/>
            <person name="Long P.E."/>
            <person name="Banfield J.F."/>
        </authorList>
    </citation>
    <scope>NUCLEOTIDE SEQUENCE [LARGE SCALE GENOMIC DNA]</scope>
</reference>
<dbReference type="GO" id="GO:0006227">
    <property type="term" value="P:dUDP biosynthetic process"/>
    <property type="evidence" value="ECO:0007669"/>
    <property type="project" value="TreeGrafter"/>
</dbReference>
<proteinExistence type="predicted"/>